<dbReference type="Proteomes" id="UP000541154">
    <property type="component" value="Unassembled WGS sequence"/>
</dbReference>
<sequence>MPATSLSSLLLRPFKGQSKKEGTSQDDDSSSVISNATTIVSPKSQNKMQQTMSETHRAEILDYRSTRYTPIGMLRRA</sequence>
<evidence type="ECO:0000313" key="2">
    <source>
        <dbReference type="EMBL" id="KAF5861016.1"/>
    </source>
</evidence>
<feature type="region of interest" description="Disordered" evidence="1">
    <location>
        <begin position="1"/>
        <end position="54"/>
    </location>
</feature>
<evidence type="ECO:0000256" key="1">
    <source>
        <dbReference type="SAM" id="MobiDB-lite"/>
    </source>
</evidence>
<dbReference type="EMBL" id="SPNV01000112">
    <property type="protein sequence ID" value="KAF5861016.1"/>
    <property type="molecule type" value="Genomic_DNA"/>
</dbReference>
<feature type="compositionally biased region" description="Polar residues" evidence="1">
    <location>
        <begin position="30"/>
        <end position="53"/>
    </location>
</feature>
<protein>
    <submittedName>
        <fullName evidence="2">Uncharacterized protein</fullName>
    </submittedName>
</protein>
<keyword evidence="3" id="KW-1185">Reference proteome</keyword>
<dbReference type="AlphaFoldDB" id="A0A8H6E6A8"/>
<gene>
    <name evidence="2" type="ORF">ETB97_000844</name>
</gene>
<organism evidence="2 3">
    <name type="scientific">Petromyces alliaceus</name>
    <name type="common">Aspergillus alliaceus</name>
    <dbReference type="NCBI Taxonomy" id="209559"/>
    <lineage>
        <taxon>Eukaryota</taxon>
        <taxon>Fungi</taxon>
        <taxon>Dikarya</taxon>
        <taxon>Ascomycota</taxon>
        <taxon>Pezizomycotina</taxon>
        <taxon>Eurotiomycetes</taxon>
        <taxon>Eurotiomycetidae</taxon>
        <taxon>Eurotiales</taxon>
        <taxon>Aspergillaceae</taxon>
        <taxon>Aspergillus</taxon>
        <taxon>Aspergillus subgen. Circumdati</taxon>
    </lineage>
</organism>
<evidence type="ECO:0000313" key="3">
    <source>
        <dbReference type="Proteomes" id="UP000541154"/>
    </source>
</evidence>
<proteinExistence type="predicted"/>
<name>A0A8H6E6A8_PETAA</name>
<accession>A0A8H6E6A8</accession>
<reference evidence="2 3" key="1">
    <citation type="submission" date="2019-04" db="EMBL/GenBank/DDBJ databases">
        <title>Aspergillus burnettii sp. nov., novel species from soil in southeast Queensland.</title>
        <authorList>
            <person name="Gilchrist C.L.M."/>
            <person name="Pitt J.I."/>
            <person name="Lange L."/>
            <person name="Lacey H.J."/>
            <person name="Vuong D."/>
            <person name="Midgley D.J."/>
            <person name="Greenfield P."/>
            <person name="Bradbury M."/>
            <person name="Lacey E."/>
            <person name="Busk P.K."/>
            <person name="Pilgaard B."/>
            <person name="Chooi Y.H."/>
            <person name="Piggott A.M."/>
        </authorList>
    </citation>
    <scope>NUCLEOTIDE SEQUENCE [LARGE SCALE GENOMIC DNA]</scope>
    <source>
        <strain evidence="2 3">FRR 5400</strain>
    </source>
</reference>
<comment type="caution">
    <text evidence="2">The sequence shown here is derived from an EMBL/GenBank/DDBJ whole genome shotgun (WGS) entry which is preliminary data.</text>
</comment>